<protein>
    <submittedName>
        <fullName evidence="2">Heavy-metal-associated domain-containing protein</fullName>
    </submittedName>
</protein>
<keyword evidence="3" id="KW-1185">Reference proteome</keyword>
<gene>
    <name evidence="2" type="ORF">F8O03_06705</name>
</gene>
<keyword evidence="1" id="KW-0472">Membrane</keyword>
<sequence length="317" mass="32753">MNAGARLAIYGLGVVVAFGAAFGLAGVVVPESVVSDWTKGAEMNGHEGGHASSEAEASVVADDLKGLSLGINGYMLAQVDGPAGVGEPGALTFQIQDAVGTPVTEYTTAHDKDLHLIVARSDGSQFRHVHPVLDASTGTWSVPWEWAAAGTYRVFADFTPAGDDAPGLTLTHTLQVAGEFAPVAPQPTRVAEVDGFTVTLDGDLATGSASELTLSVERDGTPVTTLEPYLGAFGHLVALREGDLAYLHVHAEGEEPKAGEMSGPDIGFAAQAPTAGRYLLYLDFQVDGQVHTAEFVVDAGHGAPAADADDESHEDGH</sequence>
<proteinExistence type="predicted"/>
<keyword evidence="1" id="KW-1133">Transmembrane helix</keyword>
<keyword evidence="1" id="KW-0812">Transmembrane</keyword>
<dbReference type="AlphaFoldDB" id="A0A7J5B246"/>
<organism evidence="2 3">
    <name type="scientific">Pseudoclavibacter terrae</name>
    <dbReference type="NCBI Taxonomy" id="1530195"/>
    <lineage>
        <taxon>Bacteria</taxon>
        <taxon>Bacillati</taxon>
        <taxon>Actinomycetota</taxon>
        <taxon>Actinomycetes</taxon>
        <taxon>Micrococcales</taxon>
        <taxon>Microbacteriaceae</taxon>
        <taxon>Pseudoclavibacter</taxon>
    </lineage>
</organism>
<reference evidence="2 3" key="1">
    <citation type="submission" date="2019-09" db="EMBL/GenBank/DDBJ databases">
        <title>Phylogeny of genus Pseudoclavibacter and closely related genus.</title>
        <authorList>
            <person name="Li Y."/>
        </authorList>
    </citation>
    <scope>NUCLEOTIDE SEQUENCE [LARGE SCALE GENOMIC DNA]</scope>
    <source>
        <strain evidence="2 3">THG-MD12</strain>
    </source>
</reference>
<dbReference type="EMBL" id="WBJX01000002">
    <property type="protein sequence ID" value="KAB1638097.1"/>
    <property type="molecule type" value="Genomic_DNA"/>
</dbReference>
<feature type="transmembrane region" description="Helical" evidence="1">
    <location>
        <begin position="7"/>
        <end position="29"/>
    </location>
</feature>
<dbReference type="Proteomes" id="UP000490386">
    <property type="component" value="Unassembled WGS sequence"/>
</dbReference>
<evidence type="ECO:0000313" key="2">
    <source>
        <dbReference type="EMBL" id="KAB1638097.1"/>
    </source>
</evidence>
<accession>A0A7J5B246</accession>
<evidence type="ECO:0000313" key="3">
    <source>
        <dbReference type="Proteomes" id="UP000490386"/>
    </source>
</evidence>
<dbReference type="OrthoDB" id="128043at2"/>
<evidence type="ECO:0000256" key="1">
    <source>
        <dbReference type="SAM" id="Phobius"/>
    </source>
</evidence>
<comment type="caution">
    <text evidence="2">The sequence shown here is derived from an EMBL/GenBank/DDBJ whole genome shotgun (WGS) entry which is preliminary data.</text>
</comment>
<name>A0A7J5B246_9MICO</name>